<comment type="caution">
    <text evidence="1">The sequence shown here is derived from an EMBL/GenBank/DDBJ whole genome shotgun (WGS) entry which is preliminary data.</text>
</comment>
<protein>
    <submittedName>
        <fullName evidence="1">Putative metal-binding protein</fullName>
    </submittedName>
</protein>
<dbReference type="InterPro" id="IPR012863">
    <property type="entry name" value="DUF1636"/>
</dbReference>
<evidence type="ECO:0000313" key="2">
    <source>
        <dbReference type="Proteomes" id="UP000552700"/>
    </source>
</evidence>
<name>A0A841IWT0_9SPHN</name>
<dbReference type="RefSeq" id="WP_184077276.1">
    <property type="nucleotide sequence ID" value="NZ_JACIJP010000001.1"/>
</dbReference>
<evidence type="ECO:0000313" key="1">
    <source>
        <dbReference type="EMBL" id="MBB6122834.1"/>
    </source>
</evidence>
<reference evidence="1 2" key="1">
    <citation type="submission" date="2020-08" db="EMBL/GenBank/DDBJ databases">
        <title>Genomic Encyclopedia of Type Strains, Phase IV (KMG-IV): sequencing the most valuable type-strain genomes for metagenomic binning, comparative biology and taxonomic classification.</title>
        <authorList>
            <person name="Goeker M."/>
        </authorList>
    </citation>
    <scope>NUCLEOTIDE SEQUENCE [LARGE SCALE GENOMIC DNA]</scope>
    <source>
        <strain evidence="1 2">DSM 102255</strain>
    </source>
</reference>
<dbReference type="Pfam" id="PF07845">
    <property type="entry name" value="DUF1636"/>
    <property type="match status" value="1"/>
</dbReference>
<dbReference type="EMBL" id="JACIJP010000001">
    <property type="protein sequence ID" value="MBB6122834.1"/>
    <property type="molecule type" value="Genomic_DNA"/>
</dbReference>
<dbReference type="AlphaFoldDB" id="A0A841IWT0"/>
<gene>
    <name evidence="1" type="ORF">FHS92_000541</name>
</gene>
<sequence length="135" mass="14482">MLRAVDAGPSVVVCNTCRLSADRRENPDGQRGGALLAEAMRAVQAGSPDLAGISIQEMPCLFACQRHCTVHIRAPGRMGYVLGDFVPDAASAEAILDYARLYAESEEGVVRYADWPEGVKGRFIARTPPEGYVAS</sequence>
<dbReference type="Proteomes" id="UP000552700">
    <property type="component" value="Unassembled WGS sequence"/>
</dbReference>
<accession>A0A841IWT0</accession>
<keyword evidence="2" id="KW-1185">Reference proteome</keyword>
<proteinExistence type="predicted"/>
<organism evidence="1 2">
    <name type="scientific">Sphingobium subterraneum</name>
    <dbReference type="NCBI Taxonomy" id="627688"/>
    <lineage>
        <taxon>Bacteria</taxon>
        <taxon>Pseudomonadati</taxon>
        <taxon>Pseudomonadota</taxon>
        <taxon>Alphaproteobacteria</taxon>
        <taxon>Sphingomonadales</taxon>
        <taxon>Sphingomonadaceae</taxon>
        <taxon>Sphingobium</taxon>
    </lineage>
</organism>